<dbReference type="PATRIC" id="fig|1194404.4.peg.803"/>
<dbReference type="AlphaFoldDB" id="S6V7M5"/>
<dbReference type="Gene3D" id="6.10.340.10">
    <property type="match status" value="1"/>
</dbReference>
<dbReference type="SUPFAM" id="SSF47384">
    <property type="entry name" value="Homodimeric domain of signal transducing histidine kinase"/>
    <property type="match status" value="1"/>
</dbReference>
<dbReference type="InterPro" id="IPR003661">
    <property type="entry name" value="HisK_dim/P_dom"/>
</dbReference>
<dbReference type="CDD" id="cd06225">
    <property type="entry name" value="HAMP"/>
    <property type="match status" value="1"/>
</dbReference>
<dbReference type="SMART" id="SM00304">
    <property type="entry name" value="HAMP"/>
    <property type="match status" value="1"/>
</dbReference>
<dbReference type="Pfam" id="PF00672">
    <property type="entry name" value="HAMP"/>
    <property type="match status" value="1"/>
</dbReference>
<organism evidence="18 19">
    <name type="scientific">Pseudomonas syringae pv. actinidiae ICMP 18807</name>
    <dbReference type="NCBI Taxonomy" id="1194404"/>
    <lineage>
        <taxon>Bacteria</taxon>
        <taxon>Pseudomonadati</taxon>
        <taxon>Pseudomonadota</taxon>
        <taxon>Gammaproteobacteria</taxon>
        <taxon>Pseudomonadales</taxon>
        <taxon>Pseudomonadaceae</taxon>
        <taxon>Pseudomonas</taxon>
        <taxon>Pseudomonas syringae</taxon>
    </lineage>
</organism>
<proteinExistence type="predicted"/>
<dbReference type="Gene3D" id="1.10.287.130">
    <property type="match status" value="1"/>
</dbReference>
<dbReference type="InterPro" id="IPR005467">
    <property type="entry name" value="His_kinase_dom"/>
</dbReference>
<protein>
    <recommendedName>
        <fullName evidence="15">Sensor protein</fullName>
        <ecNumber evidence="15">2.7.13.3</ecNumber>
    </recommendedName>
</protein>
<dbReference type="InterPro" id="IPR003660">
    <property type="entry name" value="HAMP_dom"/>
</dbReference>
<dbReference type="Pfam" id="PF02518">
    <property type="entry name" value="HATPase_c"/>
    <property type="match status" value="1"/>
</dbReference>
<evidence type="ECO:0000256" key="1">
    <source>
        <dbReference type="ARBA" id="ARBA00000085"/>
    </source>
</evidence>
<comment type="function">
    <text evidence="15">Member of a two-component regulatory system.</text>
</comment>
<evidence type="ECO:0000256" key="14">
    <source>
        <dbReference type="ARBA" id="ARBA00023136"/>
    </source>
</evidence>
<keyword evidence="7 15" id="KW-0808">Transferase</keyword>
<dbReference type="PROSITE" id="PS50885">
    <property type="entry name" value="HAMP"/>
    <property type="match status" value="1"/>
</dbReference>
<dbReference type="InterPro" id="IPR036097">
    <property type="entry name" value="HisK_dim/P_sf"/>
</dbReference>
<dbReference type="PROSITE" id="PS50109">
    <property type="entry name" value="HIS_KIN"/>
    <property type="match status" value="1"/>
</dbReference>
<feature type="domain" description="Histidine kinase" evidence="16">
    <location>
        <begin position="249"/>
        <end position="463"/>
    </location>
</feature>
<evidence type="ECO:0000256" key="8">
    <source>
        <dbReference type="ARBA" id="ARBA00022692"/>
    </source>
</evidence>
<dbReference type="InterPro" id="IPR003594">
    <property type="entry name" value="HATPase_dom"/>
</dbReference>
<keyword evidence="8 15" id="KW-0812">Transmembrane</keyword>
<dbReference type="PANTHER" id="PTHR45436">
    <property type="entry name" value="SENSOR HISTIDINE KINASE YKOH"/>
    <property type="match status" value="1"/>
</dbReference>
<feature type="domain" description="HAMP" evidence="17">
    <location>
        <begin position="188"/>
        <end position="241"/>
    </location>
</feature>
<dbReference type="SUPFAM" id="SSF55874">
    <property type="entry name" value="ATPase domain of HSP90 chaperone/DNA topoisomerase II/histidine kinase"/>
    <property type="match status" value="1"/>
</dbReference>
<keyword evidence="12 15" id="KW-1133">Transmembrane helix</keyword>
<evidence type="ECO:0000259" key="16">
    <source>
        <dbReference type="PROSITE" id="PS50109"/>
    </source>
</evidence>
<dbReference type="PANTHER" id="PTHR45436:SF15">
    <property type="entry name" value="SENSOR HISTIDINE KINASE CUSS"/>
    <property type="match status" value="1"/>
</dbReference>
<comment type="catalytic activity">
    <reaction evidence="1 15">
        <text>ATP + protein L-histidine = ADP + protein N-phospho-L-histidine.</text>
        <dbReference type="EC" id="2.7.13.3"/>
    </reaction>
</comment>
<evidence type="ECO:0000256" key="11">
    <source>
        <dbReference type="ARBA" id="ARBA00022840"/>
    </source>
</evidence>
<accession>S6V7M5</accession>
<dbReference type="InterPro" id="IPR036890">
    <property type="entry name" value="HATPase_C_sf"/>
</dbReference>
<dbReference type="Proteomes" id="UP000015729">
    <property type="component" value="Unassembled WGS sequence"/>
</dbReference>
<dbReference type="NCBIfam" id="TIGR01386">
    <property type="entry name" value="cztS_silS_copS"/>
    <property type="match status" value="1"/>
</dbReference>
<feature type="transmembrane region" description="Helical" evidence="15">
    <location>
        <begin position="168"/>
        <end position="187"/>
    </location>
</feature>
<feature type="transmembrane region" description="Helical" evidence="15">
    <location>
        <begin position="12"/>
        <end position="33"/>
    </location>
</feature>
<evidence type="ECO:0000313" key="18">
    <source>
        <dbReference type="EMBL" id="EPN62809.1"/>
    </source>
</evidence>
<dbReference type="GO" id="GO:0005524">
    <property type="term" value="F:ATP binding"/>
    <property type="evidence" value="ECO:0007669"/>
    <property type="project" value="UniProtKB-KW"/>
</dbReference>
<comment type="caution">
    <text evidence="18">The sequence shown here is derived from an EMBL/GenBank/DDBJ whole genome shotgun (WGS) entry which is preliminary data.</text>
</comment>
<dbReference type="PRINTS" id="PR00344">
    <property type="entry name" value="BCTRLSENSOR"/>
</dbReference>
<dbReference type="SUPFAM" id="SSF158472">
    <property type="entry name" value="HAMP domain-like"/>
    <property type="match status" value="1"/>
</dbReference>
<keyword evidence="4 15" id="KW-1003">Cell membrane</keyword>
<evidence type="ECO:0000256" key="6">
    <source>
        <dbReference type="ARBA" id="ARBA00022553"/>
    </source>
</evidence>
<evidence type="ECO:0000256" key="7">
    <source>
        <dbReference type="ARBA" id="ARBA00022679"/>
    </source>
</evidence>
<evidence type="ECO:0000256" key="15">
    <source>
        <dbReference type="RuleBase" id="RU364088"/>
    </source>
</evidence>
<dbReference type="Gene3D" id="3.30.565.10">
    <property type="entry name" value="Histidine kinase-like ATPase, C-terminal domain"/>
    <property type="match status" value="1"/>
</dbReference>
<dbReference type="EMBL" id="AOKG01000252">
    <property type="protein sequence ID" value="EPN62809.1"/>
    <property type="molecule type" value="Genomic_DNA"/>
</dbReference>
<keyword evidence="10 15" id="KW-0418">Kinase</keyword>
<evidence type="ECO:0000256" key="9">
    <source>
        <dbReference type="ARBA" id="ARBA00022741"/>
    </source>
</evidence>
<dbReference type="InterPro" id="IPR050428">
    <property type="entry name" value="TCS_sensor_his_kinase"/>
</dbReference>
<evidence type="ECO:0000256" key="4">
    <source>
        <dbReference type="ARBA" id="ARBA00022475"/>
    </source>
</evidence>
<dbReference type="RefSeq" id="WP_017708734.1">
    <property type="nucleotide sequence ID" value="NZ_ANJL01000014.1"/>
</dbReference>
<evidence type="ECO:0000256" key="12">
    <source>
        <dbReference type="ARBA" id="ARBA00022989"/>
    </source>
</evidence>
<keyword evidence="5 15" id="KW-0997">Cell inner membrane</keyword>
<keyword evidence="9 15" id="KW-0547">Nucleotide-binding</keyword>
<evidence type="ECO:0000259" key="17">
    <source>
        <dbReference type="PROSITE" id="PS50885"/>
    </source>
</evidence>
<evidence type="ECO:0000256" key="5">
    <source>
        <dbReference type="ARBA" id="ARBA00022519"/>
    </source>
</evidence>
<dbReference type="SMART" id="SM00387">
    <property type="entry name" value="HATPase_c"/>
    <property type="match status" value="1"/>
</dbReference>
<evidence type="ECO:0000313" key="19">
    <source>
        <dbReference type="Proteomes" id="UP000015729"/>
    </source>
</evidence>
<sequence length="463" mass="52088">MTPTRLSTRLGLTVTALIACLVLVMEMLAYMAISRQLDVRAEDSLNEKFAQIEHSMSEGFLAIEDIVQYPHTLRDQIVGHDSYSLTVLDSSKPRQQLMMVGNEEGRNLPIPEDDHIPQGFQELESVHGHKILMGYREIRLKTGQDILVRLSMDRESDSTLLHAYLKSTFFILPLILLLVGFGVWWVVRRALRPLRAFRKVTALISARDLSHRMKMKGLPDELRDLAHAVNFMLHRLDGDVQQLAQFSDDLAHELRSPMNNLMGKAQVTLSRPRPSEEYKQALESCTEELERMSRMISQMLFLASVSQPAAPLPLEVIDLGEEAEKVAELFSSSAEDRDITLQVHGAAKVSGDKLMIQRAISNLLSNAIRHGLAGSVITITLDTHEDEVWLAVRNTGDGIDADHLPRLFDRFYRVHVSRARQQGGTGLGLAIVRSIMSLHEGQVTVQSEPGQFTTFKLIFPRMV</sequence>
<evidence type="ECO:0000256" key="13">
    <source>
        <dbReference type="ARBA" id="ARBA00023012"/>
    </source>
</evidence>
<dbReference type="InterPro" id="IPR004358">
    <property type="entry name" value="Sig_transdc_His_kin-like_C"/>
</dbReference>
<reference evidence="18 19" key="1">
    <citation type="journal article" date="2013" name="PLoS Pathog.">
        <title>Genomic analysis of the Kiwifruit pathogen Pseudomonas syringae pv. actinidiae provides insight into the origins of an emergent plant disease.</title>
        <authorList>
            <person name="McCann H.C."/>
            <person name="Rikkerink E.H."/>
            <person name="Bertels F."/>
            <person name="Fiers M."/>
            <person name="Lu A."/>
            <person name="Rees-George J."/>
            <person name="Andersen M.T."/>
            <person name="Gleave A.P."/>
            <person name="Haubold B."/>
            <person name="Wohlers M.W."/>
            <person name="Guttman D.S."/>
            <person name="Wang P.W."/>
            <person name="Straub C."/>
            <person name="Vanneste J.L."/>
            <person name="Rainey P.B."/>
            <person name="Templeton M.D."/>
        </authorList>
    </citation>
    <scope>NUCLEOTIDE SEQUENCE [LARGE SCALE GENOMIC DNA]</scope>
    <source>
        <strain evidence="18 19">ICMP 18807</strain>
    </source>
</reference>
<dbReference type="Pfam" id="PF00512">
    <property type="entry name" value="HisKA"/>
    <property type="match status" value="1"/>
</dbReference>
<evidence type="ECO:0000256" key="10">
    <source>
        <dbReference type="ARBA" id="ARBA00022777"/>
    </source>
</evidence>
<dbReference type="FunFam" id="3.30.565.10:FF:000006">
    <property type="entry name" value="Sensor histidine kinase WalK"/>
    <property type="match status" value="1"/>
</dbReference>
<keyword evidence="13 15" id="KW-0902">Two-component regulatory system</keyword>
<dbReference type="GO" id="GO:0000155">
    <property type="term" value="F:phosphorelay sensor kinase activity"/>
    <property type="evidence" value="ECO:0007669"/>
    <property type="project" value="InterPro"/>
</dbReference>
<dbReference type="SMART" id="SM00388">
    <property type="entry name" value="HisKA"/>
    <property type="match status" value="1"/>
</dbReference>
<gene>
    <name evidence="18" type="ORF">A244_03867</name>
</gene>
<evidence type="ECO:0000256" key="3">
    <source>
        <dbReference type="ARBA" id="ARBA00004533"/>
    </source>
</evidence>
<comment type="subcellular location">
    <subcellularLocation>
        <location evidence="3 15">Cell inner membrane</location>
    </subcellularLocation>
    <subcellularLocation>
        <location evidence="2">Membrane</location>
        <topology evidence="2">Multi-pass membrane protein</topology>
    </subcellularLocation>
</comment>
<keyword evidence="14 15" id="KW-0472">Membrane</keyword>
<keyword evidence="6" id="KW-0597">Phosphoprotein</keyword>
<name>S6V7M5_PSESF</name>
<dbReference type="InterPro" id="IPR006290">
    <property type="entry name" value="CztS_silS_copS"/>
</dbReference>
<keyword evidence="11 15" id="KW-0067">ATP-binding</keyword>
<dbReference type="GO" id="GO:0005886">
    <property type="term" value="C:plasma membrane"/>
    <property type="evidence" value="ECO:0007669"/>
    <property type="project" value="UniProtKB-SubCell"/>
</dbReference>
<evidence type="ECO:0000256" key="2">
    <source>
        <dbReference type="ARBA" id="ARBA00004141"/>
    </source>
</evidence>
<dbReference type="EC" id="2.7.13.3" evidence="15"/>
<dbReference type="PROSITE" id="PS51257">
    <property type="entry name" value="PROKAR_LIPOPROTEIN"/>
    <property type="match status" value="1"/>
</dbReference>
<dbReference type="CDD" id="cd00082">
    <property type="entry name" value="HisKA"/>
    <property type="match status" value="1"/>
</dbReference>